<proteinExistence type="predicted"/>
<dbReference type="AlphaFoldDB" id="A0A2P2QP68"/>
<dbReference type="EMBL" id="GGEC01088231">
    <property type="protein sequence ID" value="MBX68715.1"/>
    <property type="molecule type" value="Transcribed_RNA"/>
</dbReference>
<name>A0A2P2QP68_RHIMU</name>
<evidence type="ECO:0000313" key="1">
    <source>
        <dbReference type="EMBL" id="MBX68715.1"/>
    </source>
</evidence>
<reference evidence="1" key="1">
    <citation type="submission" date="2018-02" db="EMBL/GenBank/DDBJ databases">
        <title>Rhizophora mucronata_Transcriptome.</title>
        <authorList>
            <person name="Meera S.P."/>
            <person name="Sreeshan A."/>
            <person name="Augustine A."/>
        </authorList>
    </citation>
    <scope>NUCLEOTIDE SEQUENCE</scope>
    <source>
        <tissue evidence="1">Leaf</tissue>
    </source>
</reference>
<accession>A0A2P2QP68</accession>
<organism evidence="1">
    <name type="scientific">Rhizophora mucronata</name>
    <name type="common">Asiatic mangrove</name>
    <dbReference type="NCBI Taxonomy" id="61149"/>
    <lineage>
        <taxon>Eukaryota</taxon>
        <taxon>Viridiplantae</taxon>
        <taxon>Streptophyta</taxon>
        <taxon>Embryophyta</taxon>
        <taxon>Tracheophyta</taxon>
        <taxon>Spermatophyta</taxon>
        <taxon>Magnoliopsida</taxon>
        <taxon>eudicotyledons</taxon>
        <taxon>Gunneridae</taxon>
        <taxon>Pentapetalae</taxon>
        <taxon>rosids</taxon>
        <taxon>fabids</taxon>
        <taxon>Malpighiales</taxon>
        <taxon>Rhizophoraceae</taxon>
        <taxon>Rhizophora</taxon>
    </lineage>
</organism>
<protein>
    <submittedName>
        <fullName evidence="1">Uncharacterized protein</fullName>
    </submittedName>
</protein>
<sequence length="26" mass="3073">MKSTNLDLPFIIPTKLHSLHCHYIFC</sequence>